<keyword evidence="1" id="KW-0802">TPR repeat</keyword>
<dbReference type="Pfam" id="PF13174">
    <property type="entry name" value="TPR_6"/>
    <property type="match status" value="2"/>
</dbReference>
<feature type="repeat" description="TPR" evidence="1">
    <location>
        <begin position="177"/>
        <end position="210"/>
    </location>
</feature>
<dbReference type="SMART" id="SM00028">
    <property type="entry name" value="TPR"/>
    <property type="match status" value="5"/>
</dbReference>
<protein>
    <submittedName>
        <fullName evidence="2">Tetratricopeptide repeat protein</fullName>
    </submittedName>
</protein>
<reference evidence="2" key="1">
    <citation type="submission" date="2022-07" db="EMBL/GenBank/DDBJ databases">
        <title>Alkalimarinus sp. nov., isolated from gut of a Alitta virens.</title>
        <authorList>
            <person name="Yang A.I."/>
            <person name="Shin N.-R."/>
        </authorList>
    </citation>
    <scope>NUCLEOTIDE SEQUENCE</scope>
    <source>
        <strain evidence="2">FA028</strain>
    </source>
</reference>
<evidence type="ECO:0000313" key="3">
    <source>
        <dbReference type="Proteomes" id="UP001164472"/>
    </source>
</evidence>
<dbReference type="PROSITE" id="PS50005">
    <property type="entry name" value="TPR"/>
    <property type="match status" value="2"/>
</dbReference>
<evidence type="ECO:0000313" key="2">
    <source>
        <dbReference type="EMBL" id="UZW76006.1"/>
    </source>
</evidence>
<dbReference type="EMBL" id="CP101527">
    <property type="protein sequence ID" value="UZW76006.1"/>
    <property type="molecule type" value="Genomic_DNA"/>
</dbReference>
<dbReference type="AlphaFoldDB" id="A0A9E8HN59"/>
<dbReference type="RefSeq" id="WP_251812216.1">
    <property type="nucleotide sequence ID" value="NZ_CP101527.1"/>
</dbReference>
<proteinExistence type="predicted"/>
<feature type="repeat" description="TPR" evidence="1">
    <location>
        <begin position="140"/>
        <end position="173"/>
    </location>
</feature>
<dbReference type="SUPFAM" id="SSF48452">
    <property type="entry name" value="TPR-like"/>
    <property type="match status" value="3"/>
</dbReference>
<organism evidence="2 3">
    <name type="scientific">Alkalimarinus sediminis</name>
    <dbReference type="NCBI Taxonomy" id="1632866"/>
    <lineage>
        <taxon>Bacteria</taxon>
        <taxon>Pseudomonadati</taxon>
        <taxon>Pseudomonadota</taxon>
        <taxon>Gammaproteobacteria</taxon>
        <taxon>Alteromonadales</taxon>
        <taxon>Alteromonadaceae</taxon>
        <taxon>Alkalimarinus</taxon>
    </lineage>
</organism>
<keyword evidence="3" id="KW-1185">Reference proteome</keyword>
<accession>A0A9E8HN59</accession>
<dbReference type="Proteomes" id="UP001164472">
    <property type="component" value="Chromosome"/>
</dbReference>
<gene>
    <name evidence="2" type="ORF">NNL22_05335</name>
</gene>
<sequence length="971" mass="109746">MIYSSLLTLLSGRMYRASVLLTSLLIVSLNADAAPRKSFEIDFDAEPEVIGDIKPAFLNFEQEPLPSVPIKEIIRRYRQLFDDTSVPEVRIDVLHRLTNLEAIYGDQKERSIEEERELYKKAIDSYEMIVGTGVYYNRIDELLYQTAKAYDFTGQYEKSLKSLEQLVGLYPNSYLAVEAQFRVGEAHFALGQYKKAEKAYKKSLVNSEDSKFYDNAMFMMGWSQFKQGHFNESGKTFINVLDRLNNQAIAQQTNLLEMKGIEGETARDTLRAMSLTFSYEKGAVAIDELLDRVGNKPYSYLLYHQLAELYLSQQRYEDSASAARAYINRFGDDSRSPMMQHSIINSYAKGGFPIKVWEEKERFVDRYGNAYLVLGAGSHSQRTESSSAGAITEANRADVAEWLRQYLDELSHYYYVSAQKAASKAKAGTNSESEKHYRKAGDYYRLLVAAFPADEKVGEYSFLAGESFYKSNNLKMAVVDYEQSAYQTGSHAFALEAGYAAILTHNEIKDGPDPQTAEGQSHRYESIALFTTRFSDDKRVPAVLNDLANEHLASKRFQDARDSSRAVIEHPLATKELKRSSWLVNGHANFELQDYSAAEHAYAMAVDLMGEQQKLIATVNERRAASIYRQGEQLVAAGDRQGGIDQFLRLGRVLPSSELRANAQYDAAVQMLELKQWRKAIVVLSRFQKEFPANPLTESIPEKLIYANLESGNKLEAAEQLVALSKKDVGSDKSRAALYQASELYAAAGVKDKSVVLLTQYVTDYPRPYDLYIEGHNTIAEYYGEKGNTKKRDLWLNKLVRADSKAGAERNARSKFLAASASMVLAQESLDRFAAAKLTLPLKKSLKKKSALLKTSVDQLQKIPEYGVAQLTTEATFKLAEVYRQLGSDIMVSERPASLNELQLEQYEILLEEQAYPFEEKAIEVHEINISRTKNGIYDNWVKESYQVLGTIVPARYLRGEKSIGHDRNIQ</sequence>
<dbReference type="InterPro" id="IPR019734">
    <property type="entry name" value="TPR_rpt"/>
</dbReference>
<evidence type="ECO:0000256" key="1">
    <source>
        <dbReference type="PROSITE-ProRule" id="PRU00339"/>
    </source>
</evidence>
<dbReference type="Pfam" id="PF13432">
    <property type="entry name" value="TPR_16"/>
    <property type="match status" value="1"/>
</dbReference>
<dbReference type="InterPro" id="IPR011990">
    <property type="entry name" value="TPR-like_helical_dom_sf"/>
</dbReference>
<name>A0A9E8HN59_9ALTE</name>
<dbReference type="Gene3D" id="1.25.40.10">
    <property type="entry name" value="Tetratricopeptide repeat domain"/>
    <property type="match status" value="4"/>
</dbReference>
<dbReference type="KEGG" id="asem:NNL22_05335"/>